<dbReference type="InterPro" id="IPR036878">
    <property type="entry name" value="Glu_permease_IIB"/>
</dbReference>
<keyword evidence="3" id="KW-1003">Cell membrane</keyword>
<feature type="domain" description="PTS EIIC type-1" evidence="16">
    <location>
        <begin position="285"/>
        <end position="673"/>
    </location>
</feature>
<feature type="transmembrane region" description="Helical" evidence="13">
    <location>
        <begin position="491"/>
        <end position="514"/>
    </location>
</feature>
<comment type="subcellular location">
    <subcellularLocation>
        <location evidence="1">Cell membrane</location>
        <topology evidence="1">Multi-pass membrane protein</topology>
    </subcellularLocation>
</comment>
<evidence type="ECO:0000313" key="17">
    <source>
        <dbReference type="EMBL" id="AAT75364.1"/>
    </source>
</evidence>
<dbReference type="PROSITE" id="PS51093">
    <property type="entry name" value="PTS_EIIA_TYPE_1"/>
    <property type="match status" value="1"/>
</dbReference>
<feature type="transmembrane region" description="Helical" evidence="13">
    <location>
        <begin position="360"/>
        <end position="379"/>
    </location>
</feature>
<dbReference type="PANTHER" id="PTHR30175">
    <property type="entry name" value="PHOSPHOTRANSFERASE SYSTEM TRANSPORT PROTEIN"/>
    <property type="match status" value="1"/>
</dbReference>
<evidence type="ECO:0000256" key="10">
    <source>
        <dbReference type="ARBA" id="ARBA00023136"/>
    </source>
</evidence>
<dbReference type="NCBIfam" id="TIGR00830">
    <property type="entry name" value="PTBA"/>
    <property type="match status" value="1"/>
</dbReference>
<dbReference type="SUPFAM" id="SSF55604">
    <property type="entry name" value="Glucose permease domain IIB"/>
    <property type="match status" value="1"/>
</dbReference>
<evidence type="ECO:0000256" key="7">
    <source>
        <dbReference type="ARBA" id="ARBA00022692"/>
    </source>
</evidence>
<evidence type="ECO:0000313" key="18">
    <source>
        <dbReference type="Proteomes" id="UP000006647"/>
    </source>
</evidence>
<evidence type="ECO:0000256" key="13">
    <source>
        <dbReference type="SAM" id="Phobius"/>
    </source>
</evidence>
<evidence type="ECO:0000256" key="4">
    <source>
        <dbReference type="ARBA" id="ARBA00022597"/>
    </source>
</evidence>
<keyword evidence="7 13" id="KW-0812">Transmembrane</keyword>
<dbReference type="RefSeq" id="WP_011182905.1">
    <property type="nucleotide sequence ID" value="NC_006055.1"/>
</dbReference>
<dbReference type="Proteomes" id="UP000006647">
    <property type="component" value="Chromosome"/>
</dbReference>
<keyword evidence="5" id="KW-0808">Transferase</keyword>
<dbReference type="PROSITE" id="PS51098">
    <property type="entry name" value="PTS_EIIB_TYPE_1"/>
    <property type="match status" value="1"/>
</dbReference>
<evidence type="ECO:0000259" key="14">
    <source>
        <dbReference type="PROSITE" id="PS51093"/>
    </source>
</evidence>
<feature type="transmembrane region" description="Helical" evidence="13">
    <location>
        <begin position="585"/>
        <end position="604"/>
    </location>
</feature>
<feature type="domain" description="PTS EIIA type-1" evidence="14">
    <location>
        <begin position="21"/>
        <end position="125"/>
    </location>
</feature>
<evidence type="ECO:0000256" key="2">
    <source>
        <dbReference type="ARBA" id="ARBA00022448"/>
    </source>
</evidence>
<evidence type="ECO:0000256" key="3">
    <source>
        <dbReference type="ARBA" id="ARBA00022475"/>
    </source>
</evidence>
<evidence type="ECO:0000256" key="1">
    <source>
        <dbReference type="ARBA" id="ARBA00004651"/>
    </source>
</evidence>
<dbReference type="Pfam" id="PF00358">
    <property type="entry name" value="PTS_EIIA_1"/>
    <property type="match status" value="1"/>
</dbReference>
<dbReference type="PROSITE" id="PS01035">
    <property type="entry name" value="PTS_EIIB_TYPE_1_CYS"/>
    <property type="match status" value="1"/>
</dbReference>
<dbReference type="OrthoDB" id="400707at2"/>
<protein>
    <submittedName>
        <fullName evidence="17">Beta-glucoside PTS system IIABC component</fullName>
    </submittedName>
</protein>
<name>Q6F2B1_MESFL</name>
<feature type="transmembrane region" description="Helical" evidence="13">
    <location>
        <begin position="639"/>
        <end position="660"/>
    </location>
</feature>
<dbReference type="InterPro" id="IPR001996">
    <property type="entry name" value="PTS_IIB_1"/>
</dbReference>
<dbReference type="Gene3D" id="2.70.70.10">
    <property type="entry name" value="Glucose Permease (Domain IIA)"/>
    <property type="match status" value="1"/>
</dbReference>
<accession>Q6F2B1</accession>
<dbReference type="EnsemblBacteria" id="AAT75364">
    <property type="protein sequence ID" value="AAT75364"/>
    <property type="gene ID" value="Mfl008"/>
</dbReference>
<dbReference type="eggNOG" id="COG1264">
    <property type="taxonomic scope" value="Bacteria"/>
</dbReference>
<keyword evidence="10 13" id="KW-0472">Membrane</keyword>
<evidence type="ECO:0000259" key="15">
    <source>
        <dbReference type="PROSITE" id="PS51098"/>
    </source>
</evidence>
<keyword evidence="9 13" id="KW-1133">Transmembrane helix</keyword>
<sequence length="841" mass="93859">MEIKIYAPVDCEVLTIDKCSDKAFSQKLLGDGLLIKPKKGNFTLPFDEAKTIMVFDTKHAYGFDISGVGILIHCGLETVNLNGEPFSTSLQPNQTVKKGEKIFDVDLKILKNKNISSETPIVFDKNVKIKNLREGSYKQGELICNIEFLNENKDQEIKIDSLEDFFNVKNKYQKIAFDINKCVGNKENYKNVYNCMTRLRFQIKNKELVNEEELQKISLVKQLVWNGAELQVIIGQEVYKVKDEVVAQNEFVESVVKDANKEKKSIIGKFMQLIGGTLIRQIPVMTGCGIIQALMALLVIGGIMPSIVTSGTPGEGQISLFDPNLNAGWVALFIIARSATYFAGIVVAYSASEYFGLNPILGITIGIILSSPLIFLYGGPNGIGEEKLWINLGELNTNNIPFNNITRIFKIAPLGTKVFVIMPVIWIASKINTWVLKWMPTALDLMFRPFILFLVCSLVGFFLFAPVWYTFEALFGALMYYVTSAPLGIGVGIYVGMWQLCVIFGLHGPLGIAAQVEYLSNGGWSYLAIGGSVSVWAQVGALIGVAIITRDSVLKNQAWGMVPMGLLGITEPILYGINLPKKRPLIAGIMAAFIAGAFMNWMGVSMRAQTGIGVFEAIGFFADPTMGGTATLGGLQNGLFYIFGCLLSVGSAIGITMLIYKERFEEKSLVAKTTRKMFKYVVKEKDFEKELAKNLKENLNEISQTYTKEENKFIKEQEKNIQQYLKLVAKINEKNIQNDEKIEKCYKEGKKAIKSNNNSKALLMKEKIDSLSKLDLSDLEREKNELKSKIDFNGINEIKNQKLKLINAIVDKVEKENNVDLSKYKNEYSKDVDSLLLNYAL</sequence>
<feature type="transmembrane region" description="Helical" evidence="13">
    <location>
        <begin position="560"/>
        <end position="578"/>
    </location>
</feature>
<feature type="transmembrane region" description="Helical" evidence="13">
    <location>
        <begin position="526"/>
        <end position="548"/>
    </location>
</feature>
<keyword evidence="18" id="KW-1185">Reference proteome</keyword>
<dbReference type="InterPro" id="IPR018113">
    <property type="entry name" value="PTrfase_EIIB_Cys"/>
</dbReference>
<dbReference type="PATRIC" id="fig|265311.5.peg.8"/>
<dbReference type="GO" id="GO:0016301">
    <property type="term" value="F:kinase activity"/>
    <property type="evidence" value="ECO:0007669"/>
    <property type="project" value="UniProtKB-KW"/>
</dbReference>
<dbReference type="eggNOG" id="COG1263">
    <property type="taxonomic scope" value="Bacteria"/>
</dbReference>
<reference evidence="17 18" key="1">
    <citation type="submission" date="2004-06" db="EMBL/GenBank/DDBJ databases">
        <authorList>
            <person name="Birren B.W."/>
            <person name="Stange-Thomann N."/>
            <person name="Hafez N."/>
            <person name="DeCaprio D."/>
            <person name="Fisher S."/>
            <person name="Butler J."/>
            <person name="Elkins T."/>
            <person name="Kodira C.D."/>
            <person name="Major J."/>
            <person name="Wang S."/>
            <person name="Nicol R."/>
            <person name="Nusbaum C."/>
        </authorList>
    </citation>
    <scope>NUCLEOTIDE SEQUENCE [LARGE SCALE GENOMIC DNA]</scope>
    <source>
        <strain evidence="18">ATCC 33453 / NBRC 100688 / NCTC 11704 / L1</strain>
    </source>
</reference>
<feature type="active site" description="Phosphocysteine intermediate; for EIIB activity" evidence="11">
    <location>
        <position position="195"/>
    </location>
</feature>
<keyword evidence="6" id="KW-0598">Phosphotransferase system</keyword>
<dbReference type="GO" id="GO:0005886">
    <property type="term" value="C:plasma membrane"/>
    <property type="evidence" value="ECO:0007669"/>
    <property type="project" value="UniProtKB-SubCell"/>
</dbReference>
<dbReference type="Gene3D" id="3.30.1360.60">
    <property type="entry name" value="Glucose permease domain IIB"/>
    <property type="match status" value="1"/>
</dbReference>
<feature type="transmembrane region" description="Helical" evidence="13">
    <location>
        <begin position="327"/>
        <end position="348"/>
    </location>
</feature>
<evidence type="ECO:0000256" key="8">
    <source>
        <dbReference type="ARBA" id="ARBA00022777"/>
    </source>
</evidence>
<evidence type="ECO:0000256" key="11">
    <source>
        <dbReference type="PROSITE-ProRule" id="PRU00421"/>
    </source>
</evidence>
<dbReference type="PaxDb" id="265311-Mfl008"/>
<organism evidence="17 18">
    <name type="scientific">Mesoplasma florum (strain ATCC 33453 / NBRC 100688 / NCTC 11704 / L1)</name>
    <name type="common">Acholeplasma florum</name>
    <dbReference type="NCBI Taxonomy" id="265311"/>
    <lineage>
        <taxon>Bacteria</taxon>
        <taxon>Bacillati</taxon>
        <taxon>Mycoplasmatota</taxon>
        <taxon>Mollicutes</taxon>
        <taxon>Entomoplasmatales</taxon>
        <taxon>Entomoplasmataceae</taxon>
        <taxon>Mesoplasma</taxon>
    </lineage>
</organism>
<dbReference type="AlphaFoldDB" id="Q6F2B1"/>
<dbReference type="KEGG" id="mfl:Mfl008"/>
<feature type="domain" description="PTS EIIB type-1" evidence="15">
    <location>
        <begin position="173"/>
        <end position="255"/>
    </location>
</feature>
<dbReference type="eggNOG" id="COG2190">
    <property type="taxonomic scope" value="Bacteria"/>
</dbReference>
<keyword evidence="12" id="KW-0175">Coiled coil</keyword>
<dbReference type="STRING" id="265311.Mfl008"/>
<dbReference type="eggNOG" id="COG4487">
    <property type="taxonomic scope" value="Bacteria"/>
</dbReference>
<dbReference type="GO" id="GO:0009401">
    <property type="term" value="P:phosphoenolpyruvate-dependent sugar phosphotransferase system"/>
    <property type="evidence" value="ECO:0007669"/>
    <property type="project" value="UniProtKB-KW"/>
</dbReference>
<keyword evidence="2" id="KW-0813">Transport</keyword>
<proteinExistence type="predicted"/>
<evidence type="ECO:0000256" key="6">
    <source>
        <dbReference type="ARBA" id="ARBA00022683"/>
    </source>
</evidence>
<dbReference type="InterPro" id="IPR001127">
    <property type="entry name" value="PTS_EIIA_1_perm"/>
</dbReference>
<keyword evidence="4" id="KW-0762">Sugar transport</keyword>
<evidence type="ECO:0000256" key="9">
    <source>
        <dbReference type="ARBA" id="ARBA00022989"/>
    </source>
</evidence>
<keyword evidence="8" id="KW-0418">Kinase</keyword>
<gene>
    <name evidence="17" type="ordered locus">Mfl008</name>
</gene>
<dbReference type="SUPFAM" id="SSF51261">
    <property type="entry name" value="Duplicated hybrid motif"/>
    <property type="match status" value="1"/>
</dbReference>
<dbReference type="InterPro" id="IPR011055">
    <property type="entry name" value="Dup_hybrid_motif"/>
</dbReference>
<evidence type="ECO:0000259" key="16">
    <source>
        <dbReference type="PROSITE" id="PS51103"/>
    </source>
</evidence>
<dbReference type="PROSITE" id="PS51103">
    <property type="entry name" value="PTS_EIIC_TYPE_1"/>
    <property type="match status" value="1"/>
</dbReference>
<feature type="transmembrane region" description="Helical" evidence="13">
    <location>
        <begin position="282"/>
        <end position="307"/>
    </location>
</feature>
<evidence type="ECO:0000256" key="5">
    <source>
        <dbReference type="ARBA" id="ARBA00022679"/>
    </source>
</evidence>
<feature type="transmembrane region" description="Helical" evidence="13">
    <location>
        <begin position="408"/>
        <end position="429"/>
    </location>
</feature>
<dbReference type="GO" id="GO:0090563">
    <property type="term" value="F:protein-phosphocysteine-sugar phosphotransferase activity"/>
    <property type="evidence" value="ECO:0007669"/>
    <property type="project" value="TreeGrafter"/>
</dbReference>
<feature type="coiled-coil region" evidence="12">
    <location>
        <begin position="685"/>
        <end position="734"/>
    </location>
</feature>
<dbReference type="GO" id="GO:0008982">
    <property type="term" value="F:protein-N(PI)-phosphohistidine-sugar phosphotransferase activity"/>
    <property type="evidence" value="ECO:0007669"/>
    <property type="project" value="InterPro"/>
</dbReference>
<dbReference type="EMBL" id="AE017263">
    <property type="protein sequence ID" value="AAT75364.1"/>
    <property type="molecule type" value="Genomic_DNA"/>
</dbReference>
<feature type="transmembrane region" description="Helical" evidence="13">
    <location>
        <begin position="450"/>
        <end position="471"/>
    </location>
</feature>
<evidence type="ECO:0000256" key="12">
    <source>
        <dbReference type="SAM" id="Coils"/>
    </source>
</evidence>
<dbReference type="InterPro" id="IPR003352">
    <property type="entry name" value="PTS_EIIC"/>
</dbReference>
<dbReference type="Pfam" id="PF02378">
    <property type="entry name" value="PTS_EIIC"/>
    <property type="match status" value="1"/>
</dbReference>
<dbReference type="InterPro" id="IPR050558">
    <property type="entry name" value="PTS_Sugar-Specific_Components"/>
</dbReference>
<dbReference type="Pfam" id="PF00367">
    <property type="entry name" value="PTS_EIIB"/>
    <property type="match status" value="1"/>
</dbReference>
<dbReference type="PANTHER" id="PTHR30175:SF1">
    <property type="entry name" value="PTS SYSTEM ARBUTIN-, CELLOBIOSE-, AND SALICIN-SPECIFIC EIIBC COMPONENT-RELATED"/>
    <property type="match status" value="1"/>
</dbReference>
<dbReference type="InterPro" id="IPR013013">
    <property type="entry name" value="PTS_EIIC_1"/>
</dbReference>
<dbReference type="GeneID" id="2898148"/>
<dbReference type="HOGENOM" id="CLU_012312_10_0_14"/>